<dbReference type="InterPro" id="IPR027417">
    <property type="entry name" value="P-loop_NTPase"/>
</dbReference>
<dbReference type="Proteomes" id="UP000717585">
    <property type="component" value="Unassembled WGS sequence"/>
</dbReference>
<gene>
    <name evidence="3" type="ORF">J8273_0414</name>
</gene>
<dbReference type="GO" id="GO:0005874">
    <property type="term" value="C:microtubule"/>
    <property type="evidence" value="ECO:0007669"/>
    <property type="project" value="TreeGrafter"/>
</dbReference>
<dbReference type="InterPro" id="IPR027640">
    <property type="entry name" value="Kinesin-like_fam"/>
</dbReference>
<dbReference type="Pfam" id="PF07992">
    <property type="entry name" value="Pyr_redox_2"/>
    <property type="match status" value="1"/>
</dbReference>
<dbReference type="GO" id="GO:0005871">
    <property type="term" value="C:kinesin complex"/>
    <property type="evidence" value="ECO:0007669"/>
    <property type="project" value="TreeGrafter"/>
</dbReference>
<proteinExistence type="inferred from homology"/>
<dbReference type="InterPro" id="IPR036188">
    <property type="entry name" value="FAD/NAD-bd_sf"/>
</dbReference>
<protein>
    <submittedName>
        <fullName evidence="3">Kinesin motor domain</fullName>
    </submittedName>
</protein>
<dbReference type="InterPro" id="IPR023753">
    <property type="entry name" value="FAD/NAD-binding_dom"/>
</dbReference>
<keyword evidence="1" id="KW-0067">ATP-binding</keyword>
<dbReference type="OrthoDB" id="3176171at2759"/>
<dbReference type="PANTHER" id="PTHR24115">
    <property type="entry name" value="KINESIN-RELATED"/>
    <property type="match status" value="1"/>
</dbReference>
<accession>A0A8J6B6C1</accession>
<keyword evidence="1" id="KW-0547">Nucleotide-binding</keyword>
<comment type="similarity">
    <text evidence="1">Belongs to the TRAFAC class myosin-kinesin ATPase superfamily. Kinesin family.</text>
</comment>
<dbReference type="SMART" id="SM00129">
    <property type="entry name" value="KISc"/>
    <property type="match status" value="1"/>
</dbReference>
<dbReference type="GO" id="GO:0016887">
    <property type="term" value="F:ATP hydrolysis activity"/>
    <property type="evidence" value="ECO:0007669"/>
    <property type="project" value="TreeGrafter"/>
</dbReference>
<dbReference type="InterPro" id="IPR036961">
    <property type="entry name" value="Kinesin_motor_dom_sf"/>
</dbReference>
<name>A0A8J6B6C1_9EUKA</name>
<sequence>MPDELTLLLVGSGHANLSLLAVLARRGQANIRVTVVSPSRTTYLTPRQAYCLADAVNPKKEEKKTTVSVVDFCRWSGARYIESEVSSISASSNKSVAVLANGDEVPFDYACVAVGSTSLGPVSLQKPQPGAPSLAVPLRPYPEFHKAFSKFYDSVKSGTIRLRGTQPKEGGKVFRVVVVGDGPQAVETALALRVRGRQLEMAHTDTKVTIKLVGSERLPFKGRAVYDRLDKELVRAEIQYIPGLPIESVTHASAFTPASVKMQDESMLSFDLGVMCLPSTRADLPNFGLPADPETNRFTVESTLQVTGMPNVFALGSCALMPGKEPHPTWTHGSDISLSQGTHVAGAILKLAARPTAKVPKFKPPRRSLAIMSFLRKRPRVILPRGGPDVKLAKGVASRKAWADRDRTETRLFESFDIYCLAKPLNRLASWDYSEAALSRPAPGVASPPPRTPMSPVLGAAVRGVRAGPHRAPTPAQGPTQLEVAPAADVCVVAFHWGEEATTPSTEQATADAALMAVDKSREYRALIDQENSKIAAKRVGKPLASARSTSKSPFVVIARKRPILAGDSTLLRPEDVINSIYSCSPTTYVHRCQDNVDTTTAIKTTAFKTSFSADEATTTAQLYDTHVRPIVSNVAAGKLRQGTIFAYGQTGSGKTFTISGILGAAVADMFRHSSSVTVSAIEMLGKTITDVHTGAPVSICEVGRHVEIRGVSAAICPTEADLAHRVVRASELRATASTARNSTSSRSHLVYSFMFESGAQLRVLDLAGSESTCDQLEHDKDRVKQAASINTSLMALKECLRRVAEGSGFVPFRQDPLTLLLKPCLDRTKGKLPPVPDTAVIVTVSPLQRDCRQSVASLRYGALLCSAADHKDEGLMAWGKEQTAMWVETTLGFCPDPVRNLPAKRLFTMTVEQLKRLIGKDQAGQALYDEIYKLKRARR</sequence>
<evidence type="ECO:0000313" key="4">
    <source>
        <dbReference type="Proteomes" id="UP000717585"/>
    </source>
</evidence>
<dbReference type="PRINTS" id="PR00380">
    <property type="entry name" value="KINESINHEAVY"/>
</dbReference>
<evidence type="ECO:0000313" key="3">
    <source>
        <dbReference type="EMBL" id="KAG9395194.1"/>
    </source>
</evidence>
<keyword evidence="1" id="KW-0505">Motor protein</keyword>
<dbReference type="EMBL" id="JAHDYR010000012">
    <property type="protein sequence ID" value="KAG9395194.1"/>
    <property type="molecule type" value="Genomic_DNA"/>
</dbReference>
<dbReference type="PROSITE" id="PS50067">
    <property type="entry name" value="KINESIN_MOTOR_2"/>
    <property type="match status" value="1"/>
</dbReference>
<dbReference type="SUPFAM" id="SSF52540">
    <property type="entry name" value="P-loop containing nucleoside triphosphate hydrolases"/>
    <property type="match status" value="1"/>
</dbReference>
<feature type="domain" description="Kinesin motor" evidence="2">
    <location>
        <begin position="554"/>
        <end position="868"/>
    </location>
</feature>
<evidence type="ECO:0000259" key="2">
    <source>
        <dbReference type="PROSITE" id="PS50067"/>
    </source>
</evidence>
<keyword evidence="4" id="KW-1185">Reference proteome</keyword>
<dbReference type="AlphaFoldDB" id="A0A8J6B6C1"/>
<dbReference type="GO" id="GO:0007018">
    <property type="term" value="P:microtubule-based movement"/>
    <property type="evidence" value="ECO:0007669"/>
    <property type="project" value="InterPro"/>
</dbReference>
<dbReference type="Pfam" id="PF00225">
    <property type="entry name" value="Kinesin"/>
    <property type="match status" value="1"/>
</dbReference>
<comment type="caution">
    <text evidence="3">The sequence shown here is derived from an EMBL/GenBank/DDBJ whole genome shotgun (WGS) entry which is preliminary data.</text>
</comment>
<evidence type="ECO:0000256" key="1">
    <source>
        <dbReference type="PROSITE-ProRule" id="PRU00283"/>
    </source>
</evidence>
<dbReference type="GO" id="GO:0003777">
    <property type="term" value="F:microtubule motor activity"/>
    <property type="evidence" value="ECO:0007669"/>
    <property type="project" value="InterPro"/>
</dbReference>
<dbReference type="InterPro" id="IPR001752">
    <property type="entry name" value="Kinesin_motor_dom"/>
</dbReference>
<feature type="binding site" evidence="1">
    <location>
        <begin position="649"/>
        <end position="656"/>
    </location>
    <ligand>
        <name>ATP</name>
        <dbReference type="ChEBI" id="CHEBI:30616"/>
    </ligand>
</feature>
<dbReference type="GO" id="GO:0016491">
    <property type="term" value="F:oxidoreductase activity"/>
    <property type="evidence" value="ECO:0007669"/>
    <property type="project" value="InterPro"/>
</dbReference>
<dbReference type="Gene3D" id="3.40.850.10">
    <property type="entry name" value="Kinesin motor domain"/>
    <property type="match status" value="1"/>
</dbReference>
<dbReference type="SUPFAM" id="SSF51905">
    <property type="entry name" value="FAD/NAD(P)-binding domain"/>
    <property type="match status" value="2"/>
</dbReference>
<dbReference type="GO" id="GO:0005524">
    <property type="term" value="F:ATP binding"/>
    <property type="evidence" value="ECO:0007669"/>
    <property type="project" value="UniProtKB-UniRule"/>
</dbReference>
<dbReference type="GO" id="GO:0008017">
    <property type="term" value="F:microtubule binding"/>
    <property type="evidence" value="ECO:0007669"/>
    <property type="project" value="InterPro"/>
</dbReference>
<dbReference type="Gene3D" id="3.50.50.100">
    <property type="match status" value="1"/>
</dbReference>
<reference evidence="3" key="1">
    <citation type="submission" date="2021-05" db="EMBL/GenBank/DDBJ databases">
        <title>A free-living protist that lacks canonical eukaryotic 1 DNA replication and segregation systems.</title>
        <authorList>
            <person name="Salas-Leiva D.E."/>
            <person name="Tromer E.C."/>
            <person name="Curtis B.A."/>
            <person name="Jerlstrom-Hultqvist J."/>
            <person name="Kolisko M."/>
            <person name="Yi Z."/>
            <person name="Salas-Leiva J.S."/>
            <person name="Gallot-Lavallee L."/>
            <person name="Kops G.J.P.L."/>
            <person name="Archibald J.M."/>
            <person name="Simpson A.G.B."/>
            <person name="Roger A.J."/>
        </authorList>
    </citation>
    <scope>NUCLEOTIDE SEQUENCE</scope>
    <source>
        <strain evidence="3">BICM</strain>
    </source>
</reference>
<organism evidence="3 4">
    <name type="scientific">Carpediemonas membranifera</name>
    <dbReference type="NCBI Taxonomy" id="201153"/>
    <lineage>
        <taxon>Eukaryota</taxon>
        <taxon>Metamonada</taxon>
        <taxon>Carpediemonas-like organisms</taxon>
        <taxon>Carpediemonas</taxon>
    </lineage>
</organism>